<dbReference type="InterPro" id="IPR013106">
    <property type="entry name" value="Ig_V-set"/>
</dbReference>
<dbReference type="EMBL" id="NEDP02002210">
    <property type="protein sequence ID" value="OWF51542.1"/>
    <property type="molecule type" value="Genomic_DNA"/>
</dbReference>
<dbReference type="PANTHER" id="PTHR45889:SF8">
    <property type="entry name" value="IG-LIKE DOMAIN-CONTAINING PROTEIN"/>
    <property type="match status" value="1"/>
</dbReference>
<organism evidence="2 3">
    <name type="scientific">Mizuhopecten yessoensis</name>
    <name type="common">Japanese scallop</name>
    <name type="synonym">Patinopecten yessoensis</name>
    <dbReference type="NCBI Taxonomy" id="6573"/>
    <lineage>
        <taxon>Eukaryota</taxon>
        <taxon>Metazoa</taxon>
        <taxon>Spiralia</taxon>
        <taxon>Lophotrochozoa</taxon>
        <taxon>Mollusca</taxon>
        <taxon>Bivalvia</taxon>
        <taxon>Autobranchia</taxon>
        <taxon>Pteriomorphia</taxon>
        <taxon>Pectinida</taxon>
        <taxon>Pectinoidea</taxon>
        <taxon>Pectinidae</taxon>
        <taxon>Mizuhopecten</taxon>
    </lineage>
</organism>
<comment type="caution">
    <text evidence="2">The sequence shown here is derived from an EMBL/GenBank/DDBJ whole genome shotgun (WGS) entry which is preliminary data.</text>
</comment>
<evidence type="ECO:0000313" key="3">
    <source>
        <dbReference type="Proteomes" id="UP000242188"/>
    </source>
</evidence>
<dbReference type="PROSITE" id="PS50835">
    <property type="entry name" value="IG_LIKE"/>
    <property type="match status" value="2"/>
</dbReference>
<dbReference type="SMART" id="SM00409">
    <property type="entry name" value="IG"/>
    <property type="match status" value="2"/>
</dbReference>
<dbReference type="Gene3D" id="2.60.40.10">
    <property type="entry name" value="Immunoglobulins"/>
    <property type="match status" value="2"/>
</dbReference>
<gene>
    <name evidence="2" type="ORF">KP79_PYT22230</name>
</gene>
<feature type="domain" description="Ig-like" evidence="1">
    <location>
        <begin position="178"/>
        <end position="279"/>
    </location>
</feature>
<dbReference type="InterPro" id="IPR003599">
    <property type="entry name" value="Ig_sub"/>
</dbReference>
<keyword evidence="3" id="KW-1185">Reference proteome</keyword>
<dbReference type="Proteomes" id="UP000242188">
    <property type="component" value="Unassembled WGS sequence"/>
</dbReference>
<evidence type="ECO:0000259" key="1">
    <source>
        <dbReference type="PROSITE" id="PS50835"/>
    </source>
</evidence>
<dbReference type="PANTHER" id="PTHR45889">
    <property type="entry name" value="IG-LIKE DOMAIN-CONTAINING PROTEIN"/>
    <property type="match status" value="1"/>
</dbReference>
<dbReference type="InterPro" id="IPR013783">
    <property type="entry name" value="Ig-like_fold"/>
</dbReference>
<proteinExistence type="predicted"/>
<name>A0A210QS26_MIZYE</name>
<dbReference type="Pfam" id="PF07686">
    <property type="entry name" value="V-set"/>
    <property type="match status" value="1"/>
</dbReference>
<protein>
    <recommendedName>
        <fullName evidence="1">Ig-like domain-containing protein</fullName>
    </recommendedName>
</protein>
<reference evidence="2 3" key="1">
    <citation type="journal article" date="2017" name="Nat. Ecol. Evol.">
        <title>Scallop genome provides insights into evolution of bilaterian karyotype and development.</title>
        <authorList>
            <person name="Wang S."/>
            <person name="Zhang J."/>
            <person name="Jiao W."/>
            <person name="Li J."/>
            <person name="Xun X."/>
            <person name="Sun Y."/>
            <person name="Guo X."/>
            <person name="Huan P."/>
            <person name="Dong B."/>
            <person name="Zhang L."/>
            <person name="Hu X."/>
            <person name="Sun X."/>
            <person name="Wang J."/>
            <person name="Zhao C."/>
            <person name="Wang Y."/>
            <person name="Wang D."/>
            <person name="Huang X."/>
            <person name="Wang R."/>
            <person name="Lv J."/>
            <person name="Li Y."/>
            <person name="Zhang Z."/>
            <person name="Liu B."/>
            <person name="Lu W."/>
            <person name="Hui Y."/>
            <person name="Liang J."/>
            <person name="Zhou Z."/>
            <person name="Hou R."/>
            <person name="Li X."/>
            <person name="Liu Y."/>
            <person name="Li H."/>
            <person name="Ning X."/>
            <person name="Lin Y."/>
            <person name="Zhao L."/>
            <person name="Xing Q."/>
            <person name="Dou J."/>
            <person name="Li Y."/>
            <person name="Mao J."/>
            <person name="Guo H."/>
            <person name="Dou H."/>
            <person name="Li T."/>
            <person name="Mu C."/>
            <person name="Jiang W."/>
            <person name="Fu Q."/>
            <person name="Fu X."/>
            <person name="Miao Y."/>
            <person name="Liu J."/>
            <person name="Yu Q."/>
            <person name="Li R."/>
            <person name="Liao H."/>
            <person name="Li X."/>
            <person name="Kong Y."/>
            <person name="Jiang Z."/>
            <person name="Chourrout D."/>
            <person name="Li R."/>
            <person name="Bao Z."/>
        </authorList>
    </citation>
    <scope>NUCLEOTIDE SEQUENCE [LARGE SCALE GENOMIC DNA]</scope>
    <source>
        <strain evidence="2 3">PY_sf001</strain>
    </source>
</reference>
<feature type="domain" description="Ig-like" evidence="1">
    <location>
        <begin position="43"/>
        <end position="170"/>
    </location>
</feature>
<sequence length="338" mass="37691">MDYLFNRFTRSHCMLPFPILNRFSLEVINEMRPFPRQECISTPYGTLITKPNVKGMLGGTVDLDCTFQPTETWYVMQWRKRLPNNDEEIILVNLPPKSESMKTGLFPPDVVLSPSWADENMKSRGRTNVGHNATSINFNIKLYDFECTDVGTYVCVVTGSSIISKTTEVGIVAVPGKPSINSELLRVEENFNFTLECVVSLGIPPAQVTWYVKHPDDQAFSVISSMIDPEDQKSETCVPVINQQIIASITEETSGSVFQCRVEGPLIENENHQYKDEITVETPEPIVTDAPYEVPCTGKNCNVNKTAALEYNGAQSKSSAIFTMATSIVILISTLALR</sequence>
<evidence type="ECO:0000313" key="2">
    <source>
        <dbReference type="EMBL" id="OWF51542.1"/>
    </source>
</evidence>
<dbReference type="OrthoDB" id="6159398at2759"/>
<accession>A0A210QS26</accession>
<dbReference type="AlphaFoldDB" id="A0A210QS26"/>
<dbReference type="InterPro" id="IPR007110">
    <property type="entry name" value="Ig-like_dom"/>
</dbReference>
<dbReference type="SUPFAM" id="SSF48726">
    <property type="entry name" value="Immunoglobulin"/>
    <property type="match status" value="2"/>
</dbReference>
<dbReference type="InterPro" id="IPR036179">
    <property type="entry name" value="Ig-like_dom_sf"/>
</dbReference>